<feature type="non-terminal residue" evidence="1">
    <location>
        <position position="1"/>
    </location>
</feature>
<reference evidence="1" key="1">
    <citation type="submission" date="2024-02" db="EMBL/GenBank/DDBJ databases">
        <authorList>
            <consortium name="ELIXIR-Norway"/>
            <consortium name="Elixir Norway"/>
        </authorList>
    </citation>
    <scope>NUCLEOTIDE SEQUENCE</scope>
</reference>
<dbReference type="EMBL" id="OZ019909">
    <property type="protein sequence ID" value="CAK9208434.1"/>
    <property type="molecule type" value="Genomic_DNA"/>
</dbReference>
<gene>
    <name evidence="1" type="ORF">CSSPTR1EN2_LOCUS9181</name>
</gene>
<accession>A0ABP0TYC8</accession>
<name>A0ABP0TYC8_9BRYO</name>
<evidence type="ECO:0000313" key="2">
    <source>
        <dbReference type="Proteomes" id="UP001497512"/>
    </source>
</evidence>
<organism evidence="1 2">
    <name type="scientific">Sphagnum troendelagicum</name>
    <dbReference type="NCBI Taxonomy" id="128251"/>
    <lineage>
        <taxon>Eukaryota</taxon>
        <taxon>Viridiplantae</taxon>
        <taxon>Streptophyta</taxon>
        <taxon>Embryophyta</taxon>
        <taxon>Bryophyta</taxon>
        <taxon>Sphagnophytina</taxon>
        <taxon>Sphagnopsida</taxon>
        <taxon>Sphagnales</taxon>
        <taxon>Sphagnaceae</taxon>
        <taxon>Sphagnum</taxon>
    </lineage>
</organism>
<protein>
    <submittedName>
        <fullName evidence="1">Uncharacterized protein</fullName>
    </submittedName>
</protein>
<sequence>VEKGFLNSRKLHYKDKVVELPKTTAGPMYYEFDGDLNLRKTTVQGNPIAGNNSHRCVVL</sequence>
<keyword evidence="2" id="KW-1185">Reference proteome</keyword>
<proteinExistence type="predicted"/>
<evidence type="ECO:0000313" key="1">
    <source>
        <dbReference type="EMBL" id="CAK9208434.1"/>
    </source>
</evidence>
<dbReference type="Proteomes" id="UP001497512">
    <property type="component" value="Chromosome 17"/>
</dbReference>